<dbReference type="InterPro" id="IPR017451">
    <property type="entry name" value="F-box-assoc_interact_dom"/>
</dbReference>
<name>A0AAD4JKZ0_PERFH</name>
<protein>
    <recommendedName>
        <fullName evidence="1">F-box domain-containing protein</fullName>
    </recommendedName>
</protein>
<dbReference type="AlphaFoldDB" id="A0AAD4JKZ0"/>
<dbReference type="InterPro" id="IPR013187">
    <property type="entry name" value="F-box-assoc_dom_typ3"/>
</dbReference>
<dbReference type="InterPro" id="IPR036047">
    <property type="entry name" value="F-box-like_dom_sf"/>
</dbReference>
<dbReference type="Pfam" id="PF08268">
    <property type="entry name" value="FBA_3"/>
    <property type="match status" value="1"/>
</dbReference>
<proteinExistence type="predicted"/>
<dbReference type="Pfam" id="PF00646">
    <property type="entry name" value="F-box"/>
    <property type="match status" value="1"/>
</dbReference>
<gene>
    <name evidence="2" type="ORF">C2S53_003785</name>
</gene>
<dbReference type="PANTHER" id="PTHR31672">
    <property type="entry name" value="BNACNNG10540D PROTEIN"/>
    <property type="match status" value="1"/>
</dbReference>
<dbReference type="EMBL" id="SDAM02000041">
    <property type="protein sequence ID" value="KAH6835008.1"/>
    <property type="molecule type" value="Genomic_DNA"/>
</dbReference>
<dbReference type="PANTHER" id="PTHR31672:SF13">
    <property type="entry name" value="F-BOX PROTEIN CPR30-LIKE"/>
    <property type="match status" value="1"/>
</dbReference>
<evidence type="ECO:0000313" key="2">
    <source>
        <dbReference type="EMBL" id="KAH6835008.1"/>
    </source>
</evidence>
<organism evidence="2 3">
    <name type="scientific">Perilla frutescens var. hirtella</name>
    <name type="common">Perilla citriodora</name>
    <name type="synonym">Perilla setoyensis</name>
    <dbReference type="NCBI Taxonomy" id="608512"/>
    <lineage>
        <taxon>Eukaryota</taxon>
        <taxon>Viridiplantae</taxon>
        <taxon>Streptophyta</taxon>
        <taxon>Embryophyta</taxon>
        <taxon>Tracheophyta</taxon>
        <taxon>Spermatophyta</taxon>
        <taxon>Magnoliopsida</taxon>
        <taxon>eudicotyledons</taxon>
        <taxon>Gunneridae</taxon>
        <taxon>Pentapetalae</taxon>
        <taxon>asterids</taxon>
        <taxon>lamiids</taxon>
        <taxon>Lamiales</taxon>
        <taxon>Lamiaceae</taxon>
        <taxon>Nepetoideae</taxon>
        <taxon>Elsholtzieae</taxon>
        <taxon>Perilla</taxon>
    </lineage>
</organism>
<dbReference type="InterPro" id="IPR050796">
    <property type="entry name" value="SCF_F-box_component"/>
</dbReference>
<dbReference type="InterPro" id="IPR001810">
    <property type="entry name" value="F-box_dom"/>
</dbReference>
<accession>A0AAD4JKZ0</accession>
<reference evidence="2 3" key="1">
    <citation type="journal article" date="2021" name="Nat. Commun.">
        <title>Incipient diploidization of the medicinal plant Perilla within 10,000 years.</title>
        <authorList>
            <person name="Zhang Y."/>
            <person name="Shen Q."/>
            <person name="Leng L."/>
            <person name="Zhang D."/>
            <person name="Chen S."/>
            <person name="Shi Y."/>
            <person name="Ning Z."/>
            <person name="Chen S."/>
        </authorList>
    </citation>
    <scope>NUCLEOTIDE SEQUENCE [LARGE SCALE GENOMIC DNA]</scope>
    <source>
        <strain evidence="3">cv. PC099</strain>
    </source>
</reference>
<dbReference type="NCBIfam" id="TIGR01640">
    <property type="entry name" value="F_box_assoc_1"/>
    <property type="match status" value="1"/>
</dbReference>
<dbReference type="PROSITE" id="PS50181">
    <property type="entry name" value="FBOX"/>
    <property type="match status" value="1"/>
</dbReference>
<dbReference type="Proteomes" id="UP001190926">
    <property type="component" value="Unassembled WGS sequence"/>
</dbReference>
<sequence length="388" mass="45052">MVRGLKPKTRPYSSQSRTNIESLPDELLWEILVRVPADDLHDRARVVCRKWSHIIHSDAFVNSHLHHSSYGIVISAYEPYEPRNRNPIYVSATKQGRIEISNKLSCKWRNTAWGSCNGLVLDYLVKATPCILNPVTKQAFLLPPFDSERVRVRLCLCGIGYSAASMEYKVVQTHLTPSGPRVMHLAILSVGVDNSWRHVEVEHLADYVRGLFYYTPLITEGFMHWTSYSHEKVLTMNVETEIITQTNAPTSIHKYYLSTGRYLTLLIHGGDNLVWEVWEMKPETGEWRMVVQNIKFEGQEFEQCPCKDDDHHFLFPVGWVEYPKVLVFGVERGRSCRYYSFNTRYQGCIFYNVNTREINSPKLPAPSRHYRAFPHRNTLHAMVRLRYG</sequence>
<dbReference type="SUPFAM" id="SSF81383">
    <property type="entry name" value="F-box domain"/>
    <property type="match status" value="1"/>
</dbReference>
<evidence type="ECO:0000259" key="1">
    <source>
        <dbReference type="PROSITE" id="PS50181"/>
    </source>
</evidence>
<feature type="domain" description="F-box" evidence="1">
    <location>
        <begin position="17"/>
        <end position="64"/>
    </location>
</feature>
<evidence type="ECO:0000313" key="3">
    <source>
        <dbReference type="Proteomes" id="UP001190926"/>
    </source>
</evidence>
<dbReference type="Gene3D" id="1.20.1280.50">
    <property type="match status" value="1"/>
</dbReference>
<keyword evidence="3" id="KW-1185">Reference proteome</keyword>
<comment type="caution">
    <text evidence="2">The sequence shown here is derived from an EMBL/GenBank/DDBJ whole genome shotgun (WGS) entry which is preliminary data.</text>
</comment>